<dbReference type="Proteomes" id="UP000887226">
    <property type="component" value="Unassembled WGS sequence"/>
</dbReference>
<accession>A0A9P7Z9V3</accession>
<feature type="compositionally biased region" description="Polar residues" evidence="1">
    <location>
        <begin position="84"/>
        <end position="113"/>
    </location>
</feature>
<proteinExistence type="predicted"/>
<feature type="region of interest" description="Disordered" evidence="1">
    <location>
        <begin position="467"/>
        <end position="496"/>
    </location>
</feature>
<gene>
    <name evidence="2" type="ORF">BJ878DRAFT_552171</name>
</gene>
<keyword evidence="3" id="KW-1185">Reference proteome</keyword>
<name>A0A9P7Z9V3_9HELO</name>
<feature type="region of interest" description="Disordered" evidence="1">
    <location>
        <begin position="74"/>
        <end position="202"/>
    </location>
</feature>
<comment type="caution">
    <text evidence="2">The sequence shown here is derived from an EMBL/GenBank/DDBJ whole genome shotgun (WGS) entry which is preliminary data.</text>
</comment>
<dbReference type="AlphaFoldDB" id="A0A9P7Z9V3"/>
<dbReference type="EMBL" id="MU253758">
    <property type="protein sequence ID" value="KAG9248020.1"/>
    <property type="molecule type" value="Genomic_DNA"/>
</dbReference>
<feature type="region of interest" description="Disordered" evidence="1">
    <location>
        <begin position="676"/>
        <end position="700"/>
    </location>
</feature>
<sequence>MEGQDKECCQPVGTSKRWVGDVPNIVVTSSTTAENTATNTTLPRRGLRIGFIADAPRGSRIALSLEHAQTARETGSYYDRIPSPTATSSLHPEHTNPQGDYTVSSQQQDTHTGFTGEFIPHGENSHPLNAEEAVPGGQQYAKDRRTEDKSKQRKKEAKAAMELNSPQLAQGARRDLRSRDHRKARRESQVSQVEGGPMPEQRQQQLHYEYEILKVTNPKAYREKVYEMKRLAARPQPEPVEVSYDDAIAAINKETGPLLMTLRNLPDRSISFVLCDPKGKALALCDINLTKDVDLTWLVSWLQVFIDKWSGHNDHPEVLVMSSIKVLVRGREECRHYPPLKGTAFNYTQQPNIGEFSGFFFVKWNVHDSQMEEYLRVYRSMLQMGSAELNKPILNVHTIGLPIDNAPVNLRDRSGRISAPSQYFQIGDTGTPMHCINHYIATGGLMAYAELTGSSDGAAINHRFQTASGSGNTASSATSTSDPDAGSRKLGVGPGSRWTDYCPNPSFDIDQILFKVEDFPETRLNKNTGCHEIVSPLQLDSVAGNICAIKHIYGASMSSAATLRGDMEAPRNTKAPVPYYTQEQPARFREEHLRAKVFCEDDDEIYFPKRDQPTSPPNKEEVMPKGMFAPRVFQHQINQGAQTLQPRQQASQAAGRWTDSSMPSFSHFKPPIKCLNMRDSPTTETRNLAPAPTSRIMRPDAPEFRGGNFSMGSFSQFAAPMNANAAGFQYPKQFDNTQYHSVNSAGFQYFNQVESEQQFDANFAGSQQGIWAAPRRILPSQYGSITPIAGQSPSTSCVASHLSLSSSNIQEDGGEAAKTGGSGATSGVGNFGQAGFNTGGHKFDHFSRLQESARAGGPAPIGNSFRSLAQSGLPTGSAFQSESARNEHIAELNQKIHSASQGQARSYRPERCRGLGDLASRPVVGGNMAPGLPYGIPGCARTTSPSKDSDGFPLRSGGLEAGRGTARQSPEQLEAEEAALKAIVDGFKRQGQFTEDDSAVENLVSAFQVAKPESPKEE</sequence>
<organism evidence="2 3">
    <name type="scientific">Calycina marina</name>
    <dbReference type="NCBI Taxonomy" id="1763456"/>
    <lineage>
        <taxon>Eukaryota</taxon>
        <taxon>Fungi</taxon>
        <taxon>Dikarya</taxon>
        <taxon>Ascomycota</taxon>
        <taxon>Pezizomycotina</taxon>
        <taxon>Leotiomycetes</taxon>
        <taxon>Helotiales</taxon>
        <taxon>Pezizellaceae</taxon>
        <taxon>Calycina</taxon>
    </lineage>
</organism>
<feature type="compositionally biased region" description="Low complexity" evidence="1">
    <location>
        <begin position="467"/>
        <end position="484"/>
    </location>
</feature>
<protein>
    <submittedName>
        <fullName evidence="2">Uncharacterized protein</fullName>
    </submittedName>
</protein>
<feature type="compositionally biased region" description="Basic and acidic residues" evidence="1">
    <location>
        <begin position="141"/>
        <end position="150"/>
    </location>
</feature>
<evidence type="ECO:0000256" key="1">
    <source>
        <dbReference type="SAM" id="MobiDB-lite"/>
    </source>
</evidence>
<evidence type="ECO:0000313" key="2">
    <source>
        <dbReference type="EMBL" id="KAG9248020.1"/>
    </source>
</evidence>
<dbReference type="OrthoDB" id="3515881at2759"/>
<evidence type="ECO:0000313" key="3">
    <source>
        <dbReference type="Proteomes" id="UP000887226"/>
    </source>
</evidence>
<reference evidence="2" key="1">
    <citation type="journal article" date="2021" name="IMA Fungus">
        <title>Genomic characterization of three marine fungi, including Emericellopsis atlantica sp. nov. with signatures of a generalist lifestyle and marine biomass degradation.</title>
        <authorList>
            <person name="Hagestad O.C."/>
            <person name="Hou L."/>
            <person name="Andersen J.H."/>
            <person name="Hansen E.H."/>
            <person name="Altermark B."/>
            <person name="Li C."/>
            <person name="Kuhnert E."/>
            <person name="Cox R.J."/>
            <person name="Crous P.W."/>
            <person name="Spatafora J.W."/>
            <person name="Lail K."/>
            <person name="Amirebrahimi M."/>
            <person name="Lipzen A."/>
            <person name="Pangilinan J."/>
            <person name="Andreopoulos W."/>
            <person name="Hayes R.D."/>
            <person name="Ng V."/>
            <person name="Grigoriev I.V."/>
            <person name="Jackson S.A."/>
            <person name="Sutton T.D.S."/>
            <person name="Dobson A.D.W."/>
            <person name="Rama T."/>
        </authorList>
    </citation>
    <scope>NUCLEOTIDE SEQUENCE</scope>
    <source>
        <strain evidence="2">TRa3180A</strain>
    </source>
</reference>
<feature type="region of interest" description="Disordered" evidence="1">
    <location>
        <begin position="936"/>
        <end position="973"/>
    </location>
</feature>